<evidence type="ECO:0000313" key="6">
    <source>
        <dbReference type="Proteomes" id="UP001172457"/>
    </source>
</evidence>
<dbReference type="Gene3D" id="3.30.70.270">
    <property type="match status" value="1"/>
</dbReference>
<dbReference type="Pfam" id="PF24626">
    <property type="entry name" value="SH3_Tf2-1"/>
    <property type="match status" value="1"/>
</dbReference>
<dbReference type="InterPro" id="IPR053134">
    <property type="entry name" value="RNA-dir_DNA_polymerase"/>
</dbReference>
<feature type="compositionally biased region" description="Basic and acidic residues" evidence="1">
    <location>
        <begin position="278"/>
        <end position="291"/>
    </location>
</feature>
<dbReference type="Proteomes" id="UP001172457">
    <property type="component" value="Chromosome 1"/>
</dbReference>
<comment type="caution">
    <text evidence="5">The sequence shown here is derived from an EMBL/GenBank/DDBJ whole genome shotgun (WGS) entry which is preliminary data.</text>
</comment>
<accession>A0AA38U3R3</accession>
<keyword evidence="6" id="KW-1185">Reference proteome</keyword>
<dbReference type="SUPFAM" id="SSF56672">
    <property type="entry name" value="DNA/RNA polymerases"/>
    <property type="match status" value="1"/>
</dbReference>
<dbReference type="CDD" id="cd01647">
    <property type="entry name" value="RT_LTR"/>
    <property type="match status" value="1"/>
</dbReference>
<feature type="transmembrane region" description="Helical" evidence="2">
    <location>
        <begin position="212"/>
        <end position="230"/>
    </location>
</feature>
<dbReference type="InterPro" id="IPR043502">
    <property type="entry name" value="DNA/RNA_pol_sf"/>
</dbReference>
<dbReference type="PANTHER" id="PTHR24559">
    <property type="entry name" value="TRANSPOSON TY3-I GAG-POL POLYPROTEIN"/>
    <property type="match status" value="1"/>
</dbReference>
<feature type="region of interest" description="Disordered" evidence="1">
    <location>
        <begin position="1"/>
        <end position="46"/>
    </location>
</feature>
<feature type="compositionally biased region" description="Polar residues" evidence="1">
    <location>
        <begin position="21"/>
        <end position="40"/>
    </location>
</feature>
<sequence>MKQGRSLDAVTGSWDKLVRSEPSSHQPREASGSSSNSKWGRTNYRKRQKKGDYRRCVPWLRPENMEAAFTRRMWSTVATRQGRVEFWVDLVPGAAPVAKAPYRLAPSKVQELSEQLEERLDKGFIRPSSSPWGSPIMFMEKNGSMRMCIDYRELNKLIVKNRYPLSRINDLFNQLQGAAWFSKIDLRSGYHQLKEEDVHKTAFRTRYGNFEFIVMPFGLTYALAAFVDLMNRVCRPMLDRSVIVFIDDILIYLGSMEEHVEHLRDVLETYARNDCVGRREDNNDRDREKRAMRSTGVDFTGGSRGHGSLLWYFLPRGSCNMMKRGKVIGWKKEHVSKDLITRLVVLLEIMMMYGMRCRTPICWGEVGPRELGSTEIVQKTIESIQLIRERLKTAQSRQKSYVDKRRVRPGVQCGSHGASEGVTVEIGDTRRKLGPRFIGPLKIVAWVGKVAYRLESPLELSLIHNTFHVSQLRRCLADEFAHVLIDDIQVDERLNCAEKPIFVLGRKTKTLRN</sequence>
<keyword evidence="2" id="KW-0472">Membrane</keyword>
<evidence type="ECO:0000256" key="1">
    <source>
        <dbReference type="SAM" id="MobiDB-lite"/>
    </source>
</evidence>
<keyword evidence="2" id="KW-1133">Transmembrane helix</keyword>
<feature type="domain" description="Tf2-1-like SH3-like" evidence="4">
    <location>
        <begin position="429"/>
        <end position="475"/>
    </location>
</feature>
<evidence type="ECO:0000259" key="3">
    <source>
        <dbReference type="Pfam" id="PF00078"/>
    </source>
</evidence>
<evidence type="ECO:0000313" key="5">
    <source>
        <dbReference type="EMBL" id="KAJ9566621.1"/>
    </source>
</evidence>
<feature type="domain" description="Reverse transcriptase" evidence="3">
    <location>
        <begin position="141"/>
        <end position="272"/>
    </location>
</feature>
<evidence type="ECO:0000259" key="4">
    <source>
        <dbReference type="Pfam" id="PF24626"/>
    </source>
</evidence>
<dbReference type="AlphaFoldDB" id="A0AA38U3R3"/>
<evidence type="ECO:0008006" key="7">
    <source>
        <dbReference type="Google" id="ProtNLM"/>
    </source>
</evidence>
<proteinExistence type="predicted"/>
<name>A0AA38U3R3_9ASTR</name>
<dbReference type="InterPro" id="IPR056924">
    <property type="entry name" value="SH3_Tf2-1"/>
</dbReference>
<evidence type="ECO:0000256" key="2">
    <source>
        <dbReference type="SAM" id="Phobius"/>
    </source>
</evidence>
<dbReference type="InterPro" id="IPR000477">
    <property type="entry name" value="RT_dom"/>
</dbReference>
<protein>
    <recommendedName>
        <fullName evidence="7">Reverse transcriptase domain-containing protein</fullName>
    </recommendedName>
</protein>
<dbReference type="EMBL" id="JARYMX010000001">
    <property type="protein sequence ID" value="KAJ9566621.1"/>
    <property type="molecule type" value="Genomic_DNA"/>
</dbReference>
<feature type="region of interest" description="Disordered" evidence="1">
    <location>
        <begin position="278"/>
        <end position="297"/>
    </location>
</feature>
<gene>
    <name evidence="5" type="ORF">OSB04_002587</name>
</gene>
<reference evidence="5" key="1">
    <citation type="submission" date="2023-03" db="EMBL/GenBank/DDBJ databases">
        <title>Chromosome-scale reference genome and RAD-based genetic map of yellow starthistle (Centaurea solstitialis) reveal putative structural variation and QTLs associated with invader traits.</title>
        <authorList>
            <person name="Reatini B."/>
            <person name="Cang F.A."/>
            <person name="Jiang Q."/>
            <person name="Mckibben M.T.W."/>
            <person name="Barker M.S."/>
            <person name="Rieseberg L.H."/>
            <person name="Dlugosch K.M."/>
        </authorList>
    </citation>
    <scope>NUCLEOTIDE SEQUENCE</scope>
    <source>
        <strain evidence="5">CAN-66</strain>
        <tissue evidence="5">Leaf</tissue>
    </source>
</reference>
<organism evidence="5 6">
    <name type="scientific">Centaurea solstitialis</name>
    <name type="common">yellow star-thistle</name>
    <dbReference type="NCBI Taxonomy" id="347529"/>
    <lineage>
        <taxon>Eukaryota</taxon>
        <taxon>Viridiplantae</taxon>
        <taxon>Streptophyta</taxon>
        <taxon>Embryophyta</taxon>
        <taxon>Tracheophyta</taxon>
        <taxon>Spermatophyta</taxon>
        <taxon>Magnoliopsida</taxon>
        <taxon>eudicotyledons</taxon>
        <taxon>Gunneridae</taxon>
        <taxon>Pentapetalae</taxon>
        <taxon>asterids</taxon>
        <taxon>campanulids</taxon>
        <taxon>Asterales</taxon>
        <taxon>Asteraceae</taxon>
        <taxon>Carduoideae</taxon>
        <taxon>Cardueae</taxon>
        <taxon>Centaureinae</taxon>
        <taxon>Centaurea</taxon>
    </lineage>
</organism>
<dbReference type="PANTHER" id="PTHR24559:SF444">
    <property type="entry name" value="REVERSE TRANSCRIPTASE DOMAIN-CONTAINING PROTEIN"/>
    <property type="match status" value="1"/>
</dbReference>
<keyword evidence="2" id="KW-0812">Transmembrane</keyword>
<dbReference type="InterPro" id="IPR043128">
    <property type="entry name" value="Rev_trsase/Diguanyl_cyclase"/>
</dbReference>
<dbReference type="Gene3D" id="3.10.10.10">
    <property type="entry name" value="HIV Type 1 Reverse Transcriptase, subunit A, domain 1"/>
    <property type="match status" value="1"/>
</dbReference>
<dbReference type="Pfam" id="PF00078">
    <property type="entry name" value="RVT_1"/>
    <property type="match status" value="1"/>
</dbReference>